<dbReference type="InterPro" id="IPR036775">
    <property type="entry name" value="DNA_pol_Y-fam_lit_finger_sf"/>
</dbReference>
<protein>
    <submittedName>
        <fullName evidence="3">DNA/RNA polymerase</fullName>
    </submittedName>
</protein>
<organism evidence="3 4">
    <name type="scientific">Sphaerulina musiva (strain SO2202)</name>
    <name type="common">Poplar stem canker fungus</name>
    <name type="synonym">Septoria musiva</name>
    <dbReference type="NCBI Taxonomy" id="692275"/>
    <lineage>
        <taxon>Eukaryota</taxon>
        <taxon>Fungi</taxon>
        <taxon>Dikarya</taxon>
        <taxon>Ascomycota</taxon>
        <taxon>Pezizomycotina</taxon>
        <taxon>Dothideomycetes</taxon>
        <taxon>Dothideomycetidae</taxon>
        <taxon>Mycosphaerellales</taxon>
        <taxon>Mycosphaerellaceae</taxon>
        <taxon>Sphaerulina</taxon>
    </lineage>
</organism>
<dbReference type="eggNOG" id="KOG2095">
    <property type="taxonomic scope" value="Eukaryota"/>
</dbReference>
<dbReference type="GO" id="GO:0070987">
    <property type="term" value="P:error-free translesion synthesis"/>
    <property type="evidence" value="ECO:0007669"/>
    <property type="project" value="UniProtKB-ARBA"/>
</dbReference>
<evidence type="ECO:0000313" key="3">
    <source>
        <dbReference type="EMBL" id="EMF17090.1"/>
    </source>
</evidence>
<dbReference type="InterPro" id="IPR043502">
    <property type="entry name" value="DNA/RNA_pol_sf"/>
</dbReference>
<evidence type="ECO:0000256" key="1">
    <source>
        <dbReference type="SAM" id="MobiDB-lite"/>
    </source>
</evidence>
<feature type="region of interest" description="Disordered" evidence="1">
    <location>
        <begin position="515"/>
        <end position="561"/>
    </location>
</feature>
<dbReference type="PANTHER" id="PTHR46404:SF1">
    <property type="entry name" value="DNA POLYMERASE IOTA"/>
    <property type="match status" value="1"/>
</dbReference>
<keyword evidence="4" id="KW-1185">Reference proteome</keyword>
<dbReference type="PANTHER" id="PTHR46404">
    <property type="entry name" value="DNA POLYMERASE IOTA"/>
    <property type="match status" value="1"/>
</dbReference>
<accession>N1QIR8</accession>
<dbReference type="Proteomes" id="UP000016931">
    <property type="component" value="Unassembled WGS sequence"/>
</dbReference>
<sequence length="599" mass="67472">MHSLERVIIHFDYDAFYASVYEAKNPALKNVPFAVQQKQIIVTVNYKGRERGLHKLQLVKEARRVCPEVVIELGEDLSIFRDASVELFRFIRSFSWSDRAERLGFDEVWLDVTDMVEHNLDLLNRNDLRHSFFQLSRDDPTRGFAYDATSVAGHTYPEDYAAPADADDLTLRLRIGSHLALHIRHGLENTQGYTCTVGVATNKLLSKLVGTLHKPKSQTTIMPPLITRDGRPSNVTTFLDSHDIGKIPGIGFKISQKLRDHYLQRPAAIDEGLVYGGTKDIVTIAAFRAQPNINAVTLEKLLVGPGFAHGIGHKVWSLIHGDDDTEVSPARNVPSQISIEDSYLRLDTMPELVQEFDRLGRSLLGRMRVDLLADDDDVEPADTVNARDMPKPMVTKKWLARPRTLRLTTRPRMPLQPDGTRIRSFKRISHSAPMPNFVFNLSDSIDQLSEKLVREHILPMFRKLHAEKSGWNLSLVNLAATNMAETAGNSKTANGRDIKGMFMRQDEVLKDFRLSEETDDRGESSSVSDAGPLDTTRPAILSQPENTSTFPEDYEDSSSWDEEETEGTELCCCGECGIRLPSFAMSAHSRFHSHLREPQ</sequence>
<name>N1QIR8_SPHMS</name>
<dbReference type="EMBL" id="KB456260">
    <property type="protein sequence ID" value="EMF17090.1"/>
    <property type="molecule type" value="Genomic_DNA"/>
</dbReference>
<dbReference type="SUPFAM" id="SSF56672">
    <property type="entry name" value="DNA/RNA polymerases"/>
    <property type="match status" value="1"/>
</dbReference>
<dbReference type="GO" id="GO:0003887">
    <property type="term" value="F:DNA-directed DNA polymerase activity"/>
    <property type="evidence" value="ECO:0007669"/>
    <property type="project" value="TreeGrafter"/>
</dbReference>
<dbReference type="PROSITE" id="PS50173">
    <property type="entry name" value="UMUC"/>
    <property type="match status" value="1"/>
</dbReference>
<evidence type="ECO:0000313" key="4">
    <source>
        <dbReference type="Proteomes" id="UP000016931"/>
    </source>
</evidence>
<dbReference type="Gene3D" id="3.30.70.270">
    <property type="match status" value="1"/>
</dbReference>
<dbReference type="STRING" id="692275.N1QIR8"/>
<proteinExistence type="predicted"/>
<dbReference type="InterPro" id="IPR043128">
    <property type="entry name" value="Rev_trsase/Diguanyl_cyclase"/>
</dbReference>
<dbReference type="OMA" id="MFKRQDE"/>
<dbReference type="RefSeq" id="XP_016765211.1">
    <property type="nucleotide sequence ID" value="XM_016903504.1"/>
</dbReference>
<gene>
    <name evidence="3" type="ORF">SEPMUDRAFT_146185</name>
</gene>
<reference evidence="3 4" key="1">
    <citation type="journal article" date="2012" name="PLoS Pathog.">
        <title>Diverse lifestyles and strategies of plant pathogenesis encoded in the genomes of eighteen Dothideomycetes fungi.</title>
        <authorList>
            <person name="Ohm R.A."/>
            <person name="Feau N."/>
            <person name="Henrissat B."/>
            <person name="Schoch C.L."/>
            <person name="Horwitz B.A."/>
            <person name="Barry K.W."/>
            <person name="Condon B.J."/>
            <person name="Copeland A.C."/>
            <person name="Dhillon B."/>
            <person name="Glaser F."/>
            <person name="Hesse C.N."/>
            <person name="Kosti I."/>
            <person name="LaButti K."/>
            <person name="Lindquist E.A."/>
            <person name="Lucas S."/>
            <person name="Salamov A.A."/>
            <person name="Bradshaw R.E."/>
            <person name="Ciuffetti L."/>
            <person name="Hamelin R.C."/>
            <person name="Kema G.H.J."/>
            <person name="Lawrence C."/>
            <person name="Scott J.A."/>
            <person name="Spatafora J.W."/>
            <person name="Turgeon B.G."/>
            <person name="de Wit P.J.G.M."/>
            <person name="Zhong S."/>
            <person name="Goodwin S.B."/>
            <person name="Grigoriev I.V."/>
        </authorList>
    </citation>
    <scope>NUCLEOTIDE SEQUENCE [LARGE SCALE GENOMIC DNA]</scope>
    <source>
        <strain evidence="3 4">SO2202</strain>
    </source>
</reference>
<dbReference type="FunFam" id="3.40.1170.60:FF:000006">
    <property type="entry name" value="DNA polymerase iota"/>
    <property type="match status" value="1"/>
</dbReference>
<dbReference type="GO" id="GO:0006281">
    <property type="term" value="P:DNA repair"/>
    <property type="evidence" value="ECO:0007669"/>
    <property type="project" value="InterPro"/>
</dbReference>
<feature type="domain" description="UmuC" evidence="2">
    <location>
        <begin position="8"/>
        <end position="251"/>
    </location>
</feature>
<dbReference type="HOGENOM" id="CLU_022440_0_0_1"/>
<dbReference type="GO" id="GO:0003684">
    <property type="term" value="F:damaged DNA binding"/>
    <property type="evidence" value="ECO:0007669"/>
    <property type="project" value="InterPro"/>
</dbReference>
<dbReference type="InterPro" id="IPR001126">
    <property type="entry name" value="UmuC"/>
</dbReference>
<dbReference type="Gene3D" id="3.30.1490.100">
    <property type="entry name" value="DNA polymerase, Y-family, little finger domain"/>
    <property type="match status" value="1"/>
</dbReference>
<dbReference type="AlphaFoldDB" id="N1QIR8"/>
<dbReference type="Gene3D" id="3.40.1170.60">
    <property type="match status" value="1"/>
</dbReference>
<dbReference type="GeneID" id="27900641"/>
<dbReference type="OrthoDB" id="447129at2759"/>
<feature type="compositionally biased region" description="Acidic residues" evidence="1">
    <location>
        <begin position="552"/>
        <end position="561"/>
    </location>
</feature>
<dbReference type="Pfam" id="PF00817">
    <property type="entry name" value="IMS"/>
    <property type="match status" value="1"/>
</dbReference>
<evidence type="ECO:0000259" key="2">
    <source>
        <dbReference type="PROSITE" id="PS50173"/>
    </source>
</evidence>